<dbReference type="Proteomes" id="UP000032142">
    <property type="component" value="Unassembled WGS sequence"/>
</dbReference>
<evidence type="ECO:0000313" key="2">
    <source>
        <dbReference type="Proteomes" id="UP000032142"/>
    </source>
</evidence>
<accession>A0A0B0MAF0</accession>
<keyword evidence="2" id="KW-1185">Reference proteome</keyword>
<dbReference type="AlphaFoldDB" id="A0A0B0MAF0"/>
<sequence length="95" mass="10820">MSVCLGRVRHTVMLHSRVCPGVDIKMKLVCPTRSHTRACDLAVLHKSVYPPVFTRSGTRACPRPCDTRQYVCPVSIRPETRVYLELWHTAFHMGV</sequence>
<protein>
    <submittedName>
        <fullName evidence="1">MutS</fullName>
    </submittedName>
</protein>
<evidence type="ECO:0000313" key="1">
    <source>
        <dbReference type="EMBL" id="KHF97709.1"/>
    </source>
</evidence>
<reference evidence="2" key="1">
    <citation type="submission" date="2014-09" db="EMBL/GenBank/DDBJ databases">
        <authorList>
            <person name="Mudge J."/>
            <person name="Ramaraj T."/>
            <person name="Lindquist I.E."/>
            <person name="Bharti A.K."/>
            <person name="Sundararajan A."/>
            <person name="Cameron C.T."/>
            <person name="Woodward J.E."/>
            <person name="May G.D."/>
            <person name="Brubaker C."/>
            <person name="Broadhvest J."/>
            <person name="Wilkins T.A."/>
        </authorList>
    </citation>
    <scope>NUCLEOTIDE SEQUENCE</scope>
    <source>
        <strain evidence="2">cv. AKA8401</strain>
    </source>
</reference>
<gene>
    <name evidence="1" type="ORF">F383_14774</name>
</gene>
<name>A0A0B0MAF0_GOSAR</name>
<organism evidence="1 2">
    <name type="scientific">Gossypium arboreum</name>
    <name type="common">Tree cotton</name>
    <name type="synonym">Gossypium nanking</name>
    <dbReference type="NCBI Taxonomy" id="29729"/>
    <lineage>
        <taxon>Eukaryota</taxon>
        <taxon>Viridiplantae</taxon>
        <taxon>Streptophyta</taxon>
        <taxon>Embryophyta</taxon>
        <taxon>Tracheophyta</taxon>
        <taxon>Spermatophyta</taxon>
        <taxon>Magnoliopsida</taxon>
        <taxon>eudicotyledons</taxon>
        <taxon>Gunneridae</taxon>
        <taxon>Pentapetalae</taxon>
        <taxon>rosids</taxon>
        <taxon>malvids</taxon>
        <taxon>Malvales</taxon>
        <taxon>Malvaceae</taxon>
        <taxon>Malvoideae</taxon>
        <taxon>Gossypium</taxon>
    </lineage>
</organism>
<proteinExistence type="predicted"/>
<comment type="caution">
    <text evidence="1">The sequence shown here is derived from an EMBL/GenBank/DDBJ whole genome shotgun (WGS) entry which is preliminary data.</text>
</comment>
<dbReference type="EMBL" id="JRRC01015343">
    <property type="protein sequence ID" value="KHF97709.1"/>
    <property type="molecule type" value="Genomic_DNA"/>
</dbReference>